<organism evidence="2">
    <name type="scientific">bioreactor metagenome</name>
    <dbReference type="NCBI Taxonomy" id="1076179"/>
    <lineage>
        <taxon>unclassified sequences</taxon>
        <taxon>metagenomes</taxon>
        <taxon>ecological metagenomes</taxon>
    </lineage>
</organism>
<keyword evidence="1" id="KW-1133">Transmembrane helix</keyword>
<name>A0A645FFW0_9ZZZZ</name>
<comment type="caution">
    <text evidence="2">The sequence shown here is derived from an EMBL/GenBank/DDBJ whole genome shotgun (WGS) entry which is preliminary data.</text>
</comment>
<feature type="transmembrane region" description="Helical" evidence="1">
    <location>
        <begin position="76"/>
        <end position="94"/>
    </location>
</feature>
<proteinExistence type="predicted"/>
<accession>A0A645FFW0</accession>
<keyword evidence="1" id="KW-0812">Transmembrane</keyword>
<protein>
    <submittedName>
        <fullName evidence="2">Uncharacterized protein</fullName>
    </submittedName>
</protein>
<gene>
    <name evidence="2" type="ORF">SDC9_159814</name>
</gene>
<evidence type="ECO:0000256" key="1">
    <source>
        <dbReference type="SAM" id="Phobius"/>
    </source>
</evidence>
<keyword evidence="1" id="KW-0472">Membrane</keyword>
<dbReference type="EMBL" id="VSSQ01058847">
    <property type="protein sequence ID" value="MPN12496.1"/>
    <property type="molecule type" value="Genomic_DNA"/>
</dbReference>
<evidence type="ECO:0000313" key="2">
    <source>
        <dbReference type="EMBL" id="MPN12496.1"/>
    </source>
</evidence>
<sequence length="102" mass="11438">MKHPLTREQARRDYEQAMLRYALLEAQERQADQLAAAYSPMPGENEALRARVMAALGRGGTWRDTVRLTRMVLPRLGKALAILLIIFAIGMPAARPRSGCVY</sequence>
<dbReference type="AlphaFoldDB" id="A0A645FFW0"/>
<reference evidence="2" key="1">
    <citation type="submission" date="2019-08" db="EMBL/GenBank/DDBJ databases">
        <authorList>
            <person name="Kucharzyk K."/>
            <person name="Murdoch R.W."/>
            <person name="Higgins S."/>
            <person name="Loffler F."/>
        </authorList>
    </citation>
    <scope>NUCLEOTIDE SEQUENCE</scope>
</reference>